<dbReference type="PANTHER" id="PTHR24173">
    <property type="entry name" value="ANKYRIN REPEAT CONTAINING"/>
    <property type="match status" value="1"/>
</dbReference>
<dbReference type="SUPFAM" id="SSF48403">
    <property type="entry name" value="Ankyrin repeat"/>
    <property type="match status" value="1"/>
</dbReference>
<dbReference type="AlphaFoldDB" id="A0A2P4YDW9"/>
<dbReference type="InterPro" id="IPR002110">
    <property type="entry name" value="Ankyrin_rpt"/>
</dbReference>
<dbReference type="OrthoDB" id="95939at2759"/>
<evidence type="ECO:0000256" key="1">
    <source>
        <dbReference type="ARBA" id="ARBA00022737"/>
    </source>
</evidence>
<keyword evidence="1" id="KW-0677">Repeat</keyword>
<dbReference type="Pfam" id="PF12796">
    <property type="entry name" value="Ank_2"/>
    <property type="match status" value="1"/>
</dbReference>
<gene>
    <name evidence="3" type="ORF">PHPALM_6788</name>
</gene>
<keyword evidence="2" id="KW-0040">ANK repeat</keyword>
<comment type="caution">
    <text evidence="3">The sequence shown here is derived from an EMBL/GenBank/DDBJ whole genome shotgun (WGS) entry which is preliminary data.</text>
</comment>
<evidence type="ECO:0000256" key="2">
    <source>
        <dbReference type="ARBA" id="ARBA00023043"/>
    </source>
</evidence>
<accession>A0A2P4YDW9</accession>
<dbReference type="Gene3D" id="1.25.40.20">
    <property type="entry name" value="Ankyrin repeat-containing domain"/>
    <property type="match status" value="1"/>
</dbReference>
<evidence type="ECO:0000313" key="3">
    <source>
        <dbReference type="EMBL" id="POM76022.1"/>
    </source>
</evidence>
<proteinExistence type="predicted"/>
<evidence type="ECO:0000313" key="4">
    <source>
        <dbReference type="Proteomes" id="UP000237271"/>
    </source>
</evidence>
<organism evidence="3 4">
    <name type="scientific">Phytophthora palmivora</name>
    <dbReference type="NCBI Taxonomy" id="4796"/>
    <lineage>
        <taxon>Eukaryota</taxon>
        <taxon>Sar</taxon>
        <taxon>Stramenopiles</taxon>
        <taxon>Oomycota</taxon>
        <taxon>Peronosporomycetes</taxon>
        <taxon>Peronosporales</taxon>
        <taxon>Peronosporaceae</taxon>
        <taxon>Phytophthora</taxon>
    </lineage>
</organism>
<keyword evidence="4" id="KW-1185">Reference proteome</keyword>
<name>A0A2P4YDW9_9STRA</name>
<protein>
    <submittedName>
        <fullName evidence="3">Uncharacterized protein</fullName>
    </submittedName>
</protein>
<dbReference type="PANTHER" id="PTHR24173:SF74">
    <property type="entry name" value="ANKYRIN REPEAT DOMAIN-CONTAINING PROTEIN 16"/>
    <property type="match status" value="1"/>
</dbReference>
<sequence>MWSLFPSISNDGLHRTSEFPLQLLQEAIDTRVDSKVYEVLRIERILKELIQSTTSHKIPSDPYQPKYNVFTCVQAAVLQGIPHVVLAMHRFNPTDVQLATWYALYRLKKDNQQMKVPRELVKIAKAQRRSWLWDQIGPFILVRQTSRVGNRHRRRFHPVAIVPDEAFKIILSFVDLHENREARILRFLIEVRPYGEKGFQVTDLPMRCNRPPHLDVSSISCFHEALYYGQVDVARRLIYRTPSLANARSSSSPHPTSLMVCGTSRQASLKNTLTLLKLLLAKGASLRTKDDHRCSVLMAVCASGAHQNIVKCLLEWDQINSKHKVLLWSDEDDQGRTALGLASLNGHGRLASFILDVLGAEEEMGILNPLYALNMALHSGDERCVMELLRSKMMQRVVRDDRRERKLTVHGEWYQPQSGDEEVTVSTCVAKAVENDMVRVVREMH</sequence>
<reference evidence="3 4" key="1">
    <citation type="journal article" date="2017" name="Genome Biol. Evol.">
        <title>Phytophthora megakarya and P. palmivora, closely related causal agents of cacao black pod rot, underwent increases in genome sizes and gene numbers by different mechanisms.</title>
        <authorList>
            <person name="Ali S.S."/>
            <person name="Shao J."/>
            <person name="Lary D.J."/>
            <person name="Kronmiller B."/>
            <person name="Shen D."/>
            <person name="Strem M.D."/>
            <person name="Amoako-Attah I."/>
            <person name="Akrofi A.Y."/>
            <person name="Begoude B.A."/>
            <person name="Ten Hoopen G.M."/>
            <person name="Coulibaly K."/>
            <person name="Kebe B.I."/>
            <person name="Melnick R.L."/>
            <person name="Guiltinan M.J."/>
            <person name="Tyler B.M."/>
            <person name="Meinhardt L.W."/>
            <person name="Bailey B.A."/>
        </authorList>
    </citation>
    <scope>NUCLEOTIDE SEQUENCE [LARGE SCALE GENOMIC DNA]</scope>
    <source>
        <strain evidence="4">sbr112.9</strain>
    </source>
</reference>
<dbReference type="InterPro" id="IPR036770">
    <property type="entry name" value="Ankyrin_rpt-contain_sf"/>
</dbReference>
<dbReference type="EMBL" id="NCKW01003564">
    <property type="protein sequence ID" value="POM76022.1"/>
    <property type="molecule type" value="Genomic_DNA"/>
</dbReference>
<dbReference type="Proteomes" id="UP000237271">
    <property type="component" value="Unassembled WGS sequence"/>
</dbReference>